<reference evidence="5 6" key="1">
    <citation type="submission" date="2024-06" db="EMBL/GenBank/DDBJ databases">
        <authorList>
            <person name="Kraege A."/>
            <person name="Thomma B."/>
        </authorList>
    </citation>
    <scope>NUCLEOTIDE SEQUENCE [LARGE SCALE GENOMIC DNA]</scope>
</reference>
<organism evidence="5 6">
    <name type="scientific">Coccomyxa viridis</name>
    <dbReference type="NCBI Taxonomy" id="1274662"/>
    <lineage>
        <taxon>Eukaryota</taxon>
        <taxon>Viridiplantae</taxon>
        <taxon>Chlorophyta</taxon>
        <taxon>core chlorophytes</taxon>
        <taxon>Trebouxiophyceae</taxon>
        <taxon>Trebouxiophyceae incertae sedis</taxon>
        <taxon>Coccomyxaceae</taxon>
        <taxon>Coccomyxa</taxon>
    </lineage>
</organism>
<dbReference type="InterPro" id="IPR052462">
    <property type="entry name" value="SLIRP/GR-RBP-like"/>
</dbReference>
<evidence type="ECO:0000256" key="1">
    <source>
        <dbReference type="ARBA" id="ARBA00022884"/>
    </source>
</evidence>
<dbReference type="Pfam" id="PF00076">
    <property type="entry name" value="RRM_1"/>
    <property type="match status" value="3"/>
</dbReference>
<feature type="domain" description="RRM" evidence="4">
    <location>
        <begin position="649"/>
        <end position="721"/>
    </location>
</feature>
<proteinExistence type="predicted"/>
<feature type="compositionally biased region" description="Low complexity" evidence="3">
    <location>
        <begin position="526"/>
        <end position="538"/>
    </location>
</feature>
<evidence type="ECO:0000256" key="2">
    <source>
        <dbReference type="PROSITE-ProRule" id="PRU00176"/>
    </source>
</evidence>
<dbReference type="CDD" id="cd00590">
    <property type="entry name" value="RRM_SF"/>
    <property type="match status" value="1"/>
</dbReference>
<feature type="region of interest" description="Disordered" evidence="3">
    <location>
        <begin position="723"/>
        <end position="746"/>
    </location>
</feature>
<dbReference type="PROSITE" id="PS50102">
    <property type="entry name" value="RRM"/>
    <property type="match status" value="3"/>
</dbReference>
<dbReference type="SMART" id="SM00360">
    <property type="entry name" value="RRM"/>
    <property type="match status" value="3"/>
</dbReference>
<accession>A0ABP1G722</accession>
<dbReference type="PANTHER" id="PTHR48027">
    <property type="entry name" value="HETEROGENEOUS NUCLEAR RIBONUCLEOPROTEIN 87F-RELATED"/>
    <property type="match status" value="1"/>
</dbReference>
<name>A0ABP1G722_9CHLO</name>
<feature type="compositionally biased region" description="Polar residues" evidence="3">
    <location>
        <begin position="551"/>
        <end position="561"/>
    </location>
</feature>
<feature type="domain" description="RRM" evidence="4">
    <location>
        <begin position="430"/>
        <end position="510"/>
    </location>
</feature>
<feature type="region of interest" description="Disordered" evidence="3">
    <location>
        <begin position="515"/>
        <end position="564"/>
    </location>
</feature>
<dbReference type="InterPro" id="IPR000504">
    <property type="entry name" value="RRM_dom"/>
</dbReference>
<dbReference type="SUPFAM" id="SSF54928">
    <property type="entry name" value="RNA-binding domain, RBD"/>
    <property type="match status" value="2"/>
</dbReference>
<feature type="region of interest" description="Disordered" evidence="3">
    <location>
        <begin position="588"/>
        <end position="617"/>
    </location>
</feature>
<comment type="caution">
    <text evidence="5">The sequence shown here is derived from an EMBL/GenBank/DDBJ whole genome shotgun (WGS) entry which is preliminary data.</text>
</comment>
<keyword evidence="6" id="KW-1185">Reference proteome</keyword>
<dbReference type="InterPro" id="IPR012677">
    <property type="entry name" value="Nucleotide-bd_a/b_plait_sf"/>
</dbReference>
<dbReference type="EMBL" id="CAXHTA020000017">
    <property type="protein sequence ID" value="CAL5227132.1"/>
    <property type="molecule type" value="Genomic_DNA"/>
</dbReference>
<keyword evidence="1 2" id="KW-0694">RNA-binding</keyword>
<protein>
    <submittedName>
        <fullName evidence="5">G10043 protein</fullName>
    </submittedName>
</protein>
<feature type="domain" description="RRM" evidence="4">
    <location>
        <begin position="44"/>
        <end position="118"/>
    </location>
</feature>
<dbReference type="Proteomes" id="UP001497392">
    <property type="component" value="Unassembled WGS sequence"/>
</dbReference>
<dbReference type="Gene3D" id="3.30.70.330">
    <property type="match status" value="3"/>
</dbReference>
<sequence length="746" mass="80279">MPGDAPTPAAGSSIWNNNGLLDPASLWHSSLMAPPTMNGDPLNSRLFVVCGKSIEAETLSEAFARFGHIQSVRLVRDKGVAYVKYDKASSAAAAIEALHETSLCDGRGPMLKVMVAEAPTRRSGTVTRQPETDVAADPDNIPPRSRLFMVVPKTADGGIIEGEMSKFRDLEYCKIDLIAAKGIVFVKYAKSSSALLALESILANDCMVSDYKVKVMIAEPKGKRGRRDPLFSDAFAHAIQQPGLDYGATQLGPYSAMGTRRYTSQGLPASALHSLTDARAGSGSLSNSLAPGYPQAHAILPQHEQHLDGVPGNYGMGSSIPGHNHSLGTYSTLSNSNGLSMDRSGNWRQDDGSSEAFGMSMNIAQIQAMAADLGARTLGQAIANQGMTHGGSIGSKHPGTLLNGISEEGQDTSAFQSPMHMEHMASHSLTRLYIVVSKSVTEETLEYLFGVFEGLEYVDLKRDHASGLSRGFAYVKYNNSISAASAVERYNGFELPAGSGLRLKVMYAENLQVRQGGKGTPPLVPSRSLSARSDSTSSILQPRSGDMISPGVQSTNMGRNESTPDLRDARYAEVAAIQNSLAHMTMPHHSHLGAYGHSTPPPNRGQRSPLLSPSEQETATWVHLPVPEGHKDECADSGPAQQHMIQPDDCTLFTELSRPMPDYALEHVFAQHGPIEWVRLRPDERFGVVRFGTAEAVQSAIDALHGTKICGEKISVTRLDPLMAPHNSKRPRRAPTPADHLLSRTF</sequence>
<evidence type="ECO:0000313" key="5">
    <source>
        <dbReference type="EMBL" id="CAL5227132.1"/>
    </source>
</evidence>
<evidence type="ECO:0000259" key="4">
    <source>
        <dbReference type="PROSITE" id="PS50102"/>
    </source>
</evidence>
<evidence type="ECO:0000313" key="6">
    <source>
        <dbReference type="Proteomes" id="UP001497392"/>
    </source>
</evidence>
<gene>
    <name evidence="5" type="primary">g10043</name>
    <name evidence="5" type="ORF">VP750_LOCUS9038</name>
</gene>
<evidence type="ECO:0000256" key="3">
    <source>
        <dbReference type="SAM" id="MobiDB-lite"/>
    </source>
</evidence>
<feature type="compositionally biased region" description="Polar residues" evidence="3">
    <location>
        <begin position="605"/>
        <end position="617"/>
    </location>
</feature>
<dbReference type="InterPro" id="IPR035979">
    <property type="entry name" value="RBD_domain_sf"/>
</dbReference>